<dbReference type="InterPro" id="IPR035906">
    <property type="entry name" value="MetI-like_sf"/>
</dbReference>
<organism evidence="9 10">
    <name type="scientific">Bifidobacterium scardovii</name>
    <dbReference type="NCBI Taxonomy" id="158787"/>
    <lineage>
        <taxon>Bacteria</taxon>
        <taxon>Bacillati</taxon>
        <taxon>Actinomycetota</taxon>
        <taxon>Actinomycetes</taxon>
        <taxon>Bifidobacteriales</taxon>
        <taxon>Bifidobacteriaceae</taxon>
        <taxon>Bifidobacterium</taxon>
    </lineage>
</organism>
<evidence type="ECO:0000256" key="4">
    <source>
        <dbReference type="ARBA" id="ARBA00022692"/>
    </source>
</evidence>
<dbReference type="SUPFAM" id="SSF161098">
    <property type="entry name" value="MetI-like"/>
    <property type="match status" value="1"/>
</dbReference>
<evidence type="ECO:0000256" key="7">
    <source>
        <dbReference type="RuleBase" id="RU363032"/>
    </source>
</evidence>
<keyword evidence="3" id="KW-1003">Cell membrane</keyword>
<feature type="domain" description="ABC transmembrane type-1" evidence="8">
    <location>
        <begin position="97"/>
        <end position="309"/>
    </location>
</feature>
<keyword evidence="6 7" id="KW-0472">Membrane</keyword>
<dbReference type="InterPro" id="IPR000515">
    <property type="entry name" value="MetI-like"/>
</dbReference>
<dbReference type="eggNOG" id="COG1175">
    <property type="taxonomic scope" value="Bacteria"/>
</dbReference>
<evidence type="ECO:0000256" key="5">
    <source>
        <dbReference type="ARBA" id="ARBA00022989"/>
    </source>
</evidence>
<dbReference type="PANTHER" id="PTHR30193:SF37">
    <property type="entry name" value="INNER MEMBRANE ABC TRANSPORTER PERMEASE PROTEIN YCJO"/>
    <property type="match status" value="1"/>
</dbReference>
<keyword evidence="5 7" id="KW-1133">Transmembrane helix</keyword>
<dbReference type="PANTHER" id="PTHR30193">
    <property type="entry name" value="ABC TRANSPORTER PERMEASE PROTEIN"/>
    <property type="match status" value="1"/>
</dbReference>
<comment type="similarity">
    <text evidence="7">Belongs to the binding-protein-dependent transport system permease family.</text>
</comment>
<evidence type="ECO:0000313" key="9">
    <source>
        <dbReference type="EMBL" id="KFI90098.1"/>
    </source>
</evidence>
<evidence type="ECO:0000256" key="3">
    <source>
        <dbReference type="ARBA" id="ARBA00022475"/>
    </source>
</evidence>
<dbReference type="Pfam" id="PF00528">
    <property type="entry name" value="BPD_transp_1"/>
    <property type="match status" value="1"/>
</dbReference>
<dbReference type="RefSeq" id="WP_197074428.1">
    <property type="nucleotide sequence ID" value="NZ_CAUPKV010000008.1"/>
</dbReference>
<proteinExistence type="inferred from homology"/>
<dbReference type="InterPro" id="IPR051393">
    <property type="entry name" value="ABC_transporter_permease"/>
</dbReference>
<evidence type="ECO:0000256" key="2">
    <source>
        <dbReference type="ARBA" id="ARBA00022448"/>
    </source>
</evidence>
<gene>
    <name evidence="9" type="ORF">BSCA_0435</name>
</gene>
<name>A0A087D3J8_9BIFI</name>
<keyword evidence="10" id="KW-1185">Reference proteome</keyword>
<dbReference type="EMBL" id="JGZO01000034">
    <property type="protein sequence ID" value="KFI90098.1"/>
    <property type="molecule type" value="Genomic_DNA"/>
</dbReference>
<feature type="transmembrane region" description="Helical" evidence="7">
    <location>
        <begin position="228"/>
        <end position="250"/>
    </location>
</feature>
<keyword evidence="2 7" id="KW-0813">Transport</keyword>
<dbReference type="GeneID" id="85166868"/>
<sequence>MGVVEDGMPDRQRRNQNHRKLLVVAKDRDGALSRHQRRAAWLFLFIPGVLFVLFTVVPFMVAAVVSLTDYSIVQSPRWIGLSNYAEIVRDPFFWTAIRNTVFYTLLFVPLGLIVALGAALLLNRNVRIAKLFRTLFYVPVVSSTVATATIWYWVLNPQKGLLNAALGWFGIQGPAWLYDSHWAMIAIVIMNVWAGFGTNMIIFLGGLQGVPNNLREAARLDGANAFQVFWHVVLPSIRPTLFLVTTQLIISAFQVFDQAYILTKGGPGNSTVTVVYYIYDRGFGALRMGYASALSFVLFAIIFVFSLINMRITNKEES</sequence>
<keyword evidence="4 7" id="KW-0812">Transmembrane</keyword>
<feature type="transmembrane region" description="Helical" evidence="7">
    <location>
        <begin position="288"/>
        <end position="308"/>
    </location>
</feature>
<feature type="transmembrane region" description="Helical" evidence="7">
    <location>
        <begin position="101"/>
        <end position="122"/>
    </location>
</feature>
<comment type="subcellular location">
    <subcellularLocation>
        <location evidence="1 7">Cell membrane</location>
        <topology evidence="1 7">Multi-pass membrane protein</topology>
    </subcellularLocation>
</comment>
<evidence type="ECO:0000256" key="1">
    <source>
        <dbReference type="ARBA" id="ARBA00004651"/>
    </source>
</evidence>
<dbReference type="Proteomes" id="UP000029033">
    <property type="component" value="Unassembled WGS sequence"/>
</dbReference>
<feature type="transmembrane region" description="Helical" evidence="7">
    <location>
        <begin position="41"/>
        <end position="67"/>
    </location>
</feature>
<evidence type="ECO:0000256" key="6">
    <source>
        <dbReference type="ARBA" id="ARBA00023136"/>
    </source>
</evidence>
<evidence type="ECO:0000259" key="8">
    <source>
        <dbReference type="PROSITE" id="PS50928"/>
    </source>
</evidence>
<dbReference type="Gene3D" id="1.10.3720.10">
    <property type="entry name" value="MetI-like"/>
    <property type="match status" value="1"/>
</dbReference>
<comment type="caution">
    <text evidence="9">The sequence shown here is derived from an EMBL/GenBank/DDBJ whole genome shotgun (WGS) entry which is preliminary data.</text>
</comment>
<dbReference type="GO" id="GO:0005886">
    <property type="term" value="C:plasma membrane"/>
    <property type="evidence" value="ECO:0007669"/>
    <property type="project" value="UniProtKB-SubCell"/>
</dbReference>
<dbReference type="AlphaFoldDB" id="A0A087D3J8"/>
<dbReference type="CDD" id="cd06261">
    <property type="entry name" value="TM_PBP2"/>
    <property type="match status" value="1"/>
</dbReference>
<reference evidence="9 10" key="1">
    <citation type="submission" date="2014-03" db="EMBL/GenBank/DDBJ databases">
        <title>Genomics of Bifidobacteria.</title>
        <authorList>
            <person name="Ventura M."/>
            <person name="Milani C."/>
            <person name="Lugli G.A."/>
        </authorList>
    </citation>
    <scope>NUCLEOTIDE SEQUENCE [LARGE SCALE GENOMIC DNA]</scope>
    <source>
        <strain evidence="9 10">LMG 21589</strain>
    </source>
</reference>
<evidence type="ECO:0000313" key="10">
    <source>
        <dbReference type="Proteomes" id="UP000029033"/>
    </source>
</evidence>
<feature type="transmembrane region" description="Helical" evidence="7">
    <location>
        <begin position="182"/>
        <end position="207"/>
    </location>
</feature>
<dbReference type="GO" id="GO:0055085">
    <property type="term" value="P:transmembrane transport"/>
    <property type="evidence" value="ECO:0007669"/>
    <property type="project" value="InterPro"/>
</dbReference>
<protein>
    <submittedName>
        <fullName evidence="9">Sugar ABC transporter permease</fullName>
    </submittedName>
</protein>
<dbReference type="STRING" id="158787.BSCA_0435"/>
<accession>A0A087D3J8</accession>
<feature type="transmembrane region" description="Helical" evidence="7">
    <location>
        <begin position="134"/>
        <end position="154"/>
    </location>
</feature>
<dbReference type="PROSITE" id="PS50928">
    <property type="entry name" value="ABC_TM1"/>
    <property type="match status" value="1"/>
</dbReference>